<dbReference type="EMBL" id="JAQJAE010000005">
    <property type="protein sequence ID" value="KAJ5593267.1"/>
    <property type="molecule type" value="Genomic_DNA"/>
</dbReference>
<dbReference type="RefSeq" id="XP_056749893.1">
    <property type="nucleotide sequence ID" value="XM_056901225.1"/>
</dbReference>
<dbReference type="AlphaFoldDB" id="A0AAD6GXC1"/>
<keyword evidence="2" id="KW-1185">Reference proteome</keyword>
<evidence type="ECO:0000313" key="2">
    <source>
        <dbReference type="Proteomes" id="UP001213799"/>
    </source>
</evidence>
<gene>
    <name evidence="1" type="ORF">N7537_010171</name>
</gene>
<comment type="caution">
    <text evidence="1">The sequence shown here is derived from an EMBL/GenBank/DDBJ whole genome shotgun (WGS) entry which is preliminary data.</text>
</comment>
<name>A0AAD6GXC1_9EURO</name>
<protein>
    <submittedName>
        <fullName evidence="1">Uncharacterized protein</fullName>
    </submittedName>
</protein>
<evidence type="ECO:0000313" key="1">
    <source>
        <dbReference type="EMBL" id="KAJ5593267.1"/>
    </source>
</evidence>
<sequence length="118" mass="13599">MVVWVLVIDPPVLNRPTWTLAPLEGPVVEKTVHFLPFVPNSRPFRLKTGYSSSLSCLRVLYHTTYYLGIKIYSESIRGYLLRLSKLKHLTRKAYLRYKGPVLGRRPGLPDPSLRTTNF</sequence>
<reference evidence="1" key="2">
    <citation type="submission" date="2023-01" db="EMBL/GenBank/DDBJ databases">
        <authorList>
            <person name="Petersen C."/>
        </authorList>
    </citation>
    <scope>NUCLEOTIDE SEQUENCE</scope>
    <source>
        <strain evidence="1">IBT 12815</strain>
    </source>
</reference>
<dbReference type="GeneID" id="81591467"/>
<accession>A0AAD6GXC1</accession>
<proteinExistence type="predicted"/>
<reference evidence="1" key="1">
    <citation type="journal article" date="2023" name="IMA Fungus">
        <title>Comparative genomic study of the Penicillium genus elucidates a diverse pangenome and 15 lateral gene transfer events.</title>
        <authorList>
            <person name="Petersen C."/>
            <person name="Sorensen T."/>
            <person name="Nielsen M.R."/>
            <person name="Sondergaard T.E."/>
            <person name="Sorensen J.L."/>
            <person name="Fitzpatrick D.A."/>
            <person name="Frisvad J.C."/>
            <person name="Nielsen K.L."/>
        </authorList>
    </citation>
    <scope>NUCLEOTIDE SEQUENCE</scope>
    <source>
        <strain evidence="1">IBT 12815</strain>
    </source>
</reference>
<dbReference type="Proteomes" id="UP001213799">
    <property type="component" value="Unassembled WGS sequence"/>
</dbReference>
<organism evidence="1 2">
    <name type="scientific">Penicillium hordei</name>
    <dbReference type="NCBI Taxonomy" id="40994"/>
    <lineage>
        <taxon>Eukaryota</taxon>
        <taxon>Fungi</taxon>
        <taxon>Dikarya</taxon>
        <taxon>Ascomycota</taxon>
        <taxon>Pezizomycotina</taxon>
        <taxon>Eurotiomycetes</taxon>
        <taxon>Eurotiomycetidae</taxon>
        <taxon>Eurotiales</taxon>
        <taxon>Aspergillaceae</taxon>
        <taxon>Penicillium</taxon>
    </lineage>
</organism>